<evidence type="ECO:0000256" key="1">
    <source>
        <dbReference type="ARBA" id="ARBA00022737"/>
    </source>
</evidence>
<proteinExistence type="predicted"/>
<keyword evidence="4" id="KW-1185">Reference proteome</keyword>
<sequence>MLEDLFEWASASNLGSSVLWLHGPAGAGKSAIAQSLCQKLETHGRLGASFFFKRGHPSRGHAKKLFPTLAYQIAFALPELAPVISQAVVQNLSVLDRSLATQLQTLIIQPCRQTIPGRIFTIVIDGLDECEDPQVQQEVLRSIDHAIHEGSFPLRLLIASRPEPHIREIFLGALKRFHCLLNINQSFEDVRKYLRDEFNRIRREHSGTMAVIRLPWPSSKIINNLVEKSSGYFIYASTVIKFIDDKDFRPTERLAVIIGMAEPTFGAPFTALDQLYTQILSEIPIRPQLLKILAVIGAQLTLSAGHIEQLLELEPGDTRLVLRGLHSVINIPDKEDDGYWDGADGGLEEFLFLEQDIFPHHATFCDFLQDRTRAGIFYVDSSSHRVALCHDILNAFSYKHKDPSRHLRGHVAWYLDRRAFQCIASAEPTPDLVTQLHSFNPDFLFNHLYMDSNEIINLILNWLKTSQPLPEDSIQLWEDYRFMCHCDAKWSNHEEVRIARKSRDYYCQVLSQALPTLVKILQAVESIPLDGSSVLFKIHILLDLSWEELKTAICPLQSLAVHDREGCTTEPSVALNPTLFPAHLDSILWDLTCGSLRVILRILKGELERYMA</sequence>
<dbReference type="InterPro" id="IPR056884">
    <property type="entry name" value="NPHP3-like_N"/>
</dbReference>
<dbReference type="Gene3D" id="3.40.50.300">
    <property type="entry name" value="P-loop containing nucleotide triphosphate hydrolases"/>
    <property type="match status" value="1"/>
</dbReference>
<dbReference type="AlphaFoldDB" id="A0A8H7DF90"/>
<feature type="domain" description="Nephrocystin 3-like N-terminal" evidence="2">
    <location>
        <begin position="7"/>
        <end position="161"/>
    </location>
</feature>
<accession>A0A8H7DF90</accession>
<evidence type="ECO:0000313" key="4">
    <source>
        <dbReference type="Proteomes" id="UP000620124"/>
    </source>
</evidence>
<keyword evidence="1" id="KW-0677">Repeat</keyword>
<comment type="caution">
    <text evidence="3">The sequence shown here is derived from an EMBL/GenBank/DDBJ whole genome shotgun (WGS) entry which is preliminary data.</text>
</comment>
<dbReference type="OrthoDB" id="4760524at2759"/>
<dbReference type="InterPro" id="IPR027417">
    <property type="entry name" value="P-loop_NTPase"/>
</dbReference>
<dbReference type="Proteomes" id="UP000620124">
    <property type="component" value="Unassembled WGS sequence"/>
</dbReference>
<protein>
    <recommendedName>
        <fullName evidence="2">Nephrocystin 3-like N-terminal domain-containing protein</fullName>
    </recommendedName>
</protein>
<gene>
    <name evidence="3" type="ORF">MVEN_00257400</name>
</gene>
<dbReference type="SUPFAM" id="SSF52540">
    <property type="entry name" value="P-loop containing nucleoside triphosphate hydrolases"/>
    <property type="match status" value="1"/>
</dbReference>
<reference evidence="3" key="1">
    <citation type="submission" date="2020-05" db="EMBL/GenBank/DDBJ databases">
        <title>Mycena genomes resolve the evolution of fungal bioluminescence.</title>
        <authorList>
            <person name="Tsai I.J."/>
        </authorList>
    </citation>
    <scope>NUCLEOTIDE SEQUENCE</scope>
    <source>
        <strain evidence="3">CCC161011</strain>
    </source>
</reference>
<dbReference type="Pfam" id="PF24883">
    <property type="entry name" value="NPHP3_N"/>
    <property type="match status" value="1"/>
</dbReference>
<dbReference type="PANTHER" id="PTHR10039:SF14">
    <property type="entry name" value="NACHT DOMAIN-CONTAINING PROTEIN"/>
    <property type="match status" value="1"/>
</dbReference>
<evidence type="ECO:0000259" key="2">
    <source>
        <dbReference type="Pfam" id="PF24883"/>
    </source>
</evidence>
<organism evidence="3 4">
    <name type="scientific">Mycena venus</name>
    <dbReference type="NCBI Taxonomy" id="2733690"/>
    <lineage>
        <taxon>Eukaryota</taxon>
        <taxon>Fungi</taxon>
        <taxon>Dikarya</taxon>
        <taxon>Basidiomycota</taxon>
        <taxon>Agaricomycotina</taxon>
        <taxon>Agaricomycetes</taxon>
        <taxon>Agaricomycetidae</taxon>
        <taxon>Agaricales</taxon>
        <taxon>Marasmiineae</taxon>
        <taxon>Mycenaceae</taxon>
        <taxon>Mycena</taxon>
    </lineage>
</organism>
<evidence type="ECO:0000313" key="3">
    <source>
        <dbReference type="EMBL" id="KAF7369296.1"/>
    </source>
</evidence>
<name>A0A8H7DF90_9AGAR</name>
<dbReference type="PANTHER" id="PTHR10039">
    <property type="entry name" value="AMELOGENIN"/>
    <property type="match status" value="1"/>
</dbReference>
<dbReference type="EMBL" id="JACAZI010000002">
    <property type="protein sequence ID" value="KAF7369296.1"/>
    <property type="molecule type" value="Genomic_DNA"/>
</dbReference>